<dbReference type="SUPFAM" id="SSF53649">
    <property type="entry name" value="Alkaline phosphatase-like"/>
    <property type="match status" value="1"/>
</dbReference>
<evidence type="ECO:0000313" key="2">
    <source>
        <dbReference type="EMBL" id="MBB5287175.1"/>
    </source>
</evidence>
<dbReference type="Gene3D" id="3.40.720.10">
    <property type="entry name" value="Alkaline Phosphatase, subunit A"/>
    <property type="match status" value="1"/>
</dbReference>
<reference evidence="2 3" key="1">
    <citation type="submission" date="2020-08" db="EMBL/GenBank/DDBJ databases">
        <title>Genomic Encyclopedia of Type Strains, Phase IV (KMG-IV): sequencing the most valuable type-strain genomes for metagenomic binning, comparative biology and taxonomic classification.</title>
        <authorList>
            <person name="Goeker M."/>
        </authorList>
    </citation>
    <scope>NUCLEOTIDE SEQUENCE [LARGE SCALE GENOMIC DNA]</scope>
    <source>
        <strain evidence="2 3">DSM 105074</strain>
    </source>
</reference>
<sequence length="410" mass="45736">MKYGFTLLLSTFFIVAQAQPKAIQPKAVFIILDGIPADVLEQVPTPVLDQIAEQGGYTRSYVGGQKGTYSQSPTISAVGYNHLLTGTWTHKHNVWGNGIEAPNYHYPTVFRIAKEANPALRTAVFSTWLDNRTKLIGENLPQTGHLKLDYAFDGFELDTVLFPHDAAKQYLFRIDEHVSTEAGRYLREVGPDLAWVYLEFTDDMGHAFGDSPQLIEAVQKADAQVGRIWKAIQEREQSTSEKWMIVVTTDHGRSPQDGKGHGGQTERERTTWIVTNAQPLNEYFHQTPAVVDIAPSLLRHLRVEVPTAVREELDGVPFVGKVSISKPKAVAVAGQLELSWDVISPEGHVEVLLATTNHHETGGTDRYLSLGSVPVSDGQYRLDLAKYPSDFYKVLLKAPHNWVNTWLVLK</sequence>
<accession>A0A840TW68</accession>
<protein>
    <submittedName>
        <fullName evidence="2">Putative AlkP superfamily pyrophosphatase or phosphodiesterase</fullName>
    </submittedName>
</protein>
<dbReference type="InterPro" id="IPR017850">
    <property type="entry name" value="Alkaline_phosphatase_core_sf"/>
</dbReference>
<dbReference type="GO" id="GO:0016787">
    <property type="term" value="F:hydrolase activity"/>
    <property type="evidence" value="ECO:0007669"/>
    <property type="project" value="UniProtKB-ARBA"/>
</dbReference>
<comment type="caution">
    <text evidence="2">The sequence shown here is derived from an EMBL/GenBank/DDBJ whole genome shotgun (WGS) entry which is preliminary data.</text>
</comment>
<organism evidence="2 3">
    <name type="scientific">Rhabdobacter roseus</name>
    <dbReference type="NCBI Taxonomy" id="1655419"/>
    <lineage>
        <taxon>Bacteria</taxon>
        <taxon>Pseudomonadati</taxon>
        <taxon>Bacteroidota</taxon>
        <taxon>Cytophagia</taxon>
        <taxon>Cytophagales</taxon>
        <taxon>Cytophagaceae</taxon>
        <taxon>Rhabdobacter</taxon>
    </lineage>
</organism>
<dbReference type="InterPro" id="IPR002591">
    <property type="entry name" value="Phosphodiest/P_Trfase"/>
</dbReference>
<dbReference type="PANTHER" id="PTHR10151:SF120">
    <property type="entry name" value="BIS(5'-ADENOSYL)-TRIPHOSPHATASE"/>
    <property type="match status" value="1"/>
</dbReference>
<dbReference type="EMBL" id="JACHGF010000014">
    <property type="protein sequence ID" value="MBB5287175.1"/>
    <property type="molecule type" value="Genomic_DNA"/>
</dbReference>
<keyword evidence="3" id="KW-1185">Reference proteome</keyword>
<feature type="chain" id="PRO_5032461342" evidence="1">
    <location>
        <begin position="19"/>
        <end position="410"/>
    </location>
</feature>
<dbReference type="RefSeq" id="WP_184179013.1">
    <property type="nucleotide sequence ID" value="NZ_JACHGF010000014.1"/>
</dbReference>
<dbReference type="PANTHER" id="PTHR10151">
    <property type="entry name" value="ECTONUCLEOTIDE PYROPHOSPHATASE/PHOSPHODIESTERASE"/>
    <property type="match status" value="1"/>
</dbReference>
<proteinExistence type="predicted"/>
<dbReference type="AlphaFoldDB" id="A0A840TW68"/>
<dbReference type="Pfam" id="PF01663">
    <property type="entry name" value="Phosphodiest"/>
    <property type="match status" value="1"/>
</dbReference>
<evidence type="ECO:0000313" key="3">
    <source>
        <dbReference type="Proteomes" id="UP000557307"/>
    </source>
</evidence>
<gene>
    <name evidence="2" type="ORF">HNQ92_005337</name>
</gene>
<name>A0A840TW68_9BACT</name>
<dbReference type="Proteomes" id="UP000557307">
    <property type="component" value="Unassembled WGS sequence"/>
</dbReference>
<keyword evidence="1" id="KW-0732">Signal</keyword>
<evidence type="ECO:0000256" key="1">
    <source>
        <dbReference type="SAM" id="SignalP"/>
    </source>
</evidence>
<feature type="signal peptide" evidence="1">
    <location>
        <begin position="1"/>
        <end position="18"/>
    </location>
</feature>